<gene>
    <name evidence="2" type="ORF">JW592_19710</name>
</gene>
<reference evidence="2 3" key="1">
    <citation type="submission" date="2021-02" db="EMBL/GenBank/DDBJ databases">
        <title>Streptomyces spirodelae sp. nov., isolated from duckweed.</title>
        <authorList>
            <person name="Saimee Y."/>
            <person name="Duangmal K."/>
        </authorList>
    </citation>
    <scope>NUCLEOTIDE SEQUENCE [LARGE SCALE GENOMIC DNA]</scope>
    <source>
        <strain evidence="2 3">DW4-2</strain>
    </source>
</reference>
<accession>A0ABS3WX01</accession>
<comment type="caution">
    <text evidence="2">The sequence shown here is derived from an EMBL/GenBank/DDBJ whole genome shotgun (WGS) entry which is preliminary data.</text>
</comment>
<evidence type="ECO:0000259" key="1">
    <source>
        <dbReference type="PROSITE" id="PS51819"/>
    </source>
</evidence>
<name>A0ABS3WX01_9ACTN</name>
<dbReference type="EMBL" id="JAFFZN010000018">
    <property type="protein sequence ID" value="MBO8187670.1"/>
    <property type="molecule type" value="Genomic_DNA"/>
</dbReference>
<dbReference type="PANTHER" id="PTHR36437:SF2">
    <property type="entry name" value="GLYOXALASE_BLEOMYCIN RESISTANCE PROTEIN_DIOXYGENASE"/>
    <property type="match status" value="1"/>
</dbReference>
<dbReference type="InterPro" id="IPR037523">
    <property type="entry name" value="VOC_core"/>
</dbReference>
<dbReference type="Pfam" id="PF00903">
    <property type="entry name" value="Glyoxalase"/>
    <property type="match status" value="1"/>
</dbReference>
<sequence>MNITHAKTVTLPVSDQERAKDFYVDALGFRVLADQRMGPVRWLQVAPHGAETSFTLASAEQGFTPGSVSGLILETSDLDADCAELSRAGAAVEGPHELPWGRQATLTDPDGNSFVLVEPAPAPAKSGS</sequence>
<dbReference type="SUPFAM" id="SSF54593">
    <property type="entry name" value="Glyoxalase/Bleomycin resistance protein/Dihydroxybiphenyl dioxygenase"/>
    <property type="match status" value="1"/>
</dbReference>
<dbReference type="PANTHER" id="PTHR36437">
    <property type="entry name" value="GLYOXALASE/BLEOMYCIN RESISTANCE PROTEIN/DIOXYGENASE"/>
    <property type="match status" value="1"/>
</dbReference>
<dbReference type="Gene3D" id="3.10.180.10">
    <property type="entry name" value="2,3-Dihydroxybiphenyl 1,2-Dioxygenase, domain 1"/>
    <property type="match status" value="1"/>
</dbReference>
<proteinExistence type="predicted"/>
<dbReference type="PROSITE" id="PS51819">
    <property type="entry name" value="VOC"/>
    <property type="match status" value="1"/>
</dbReference>
<dbReference type="RefSeq" id="WP_209266478.1">
    <property type="nucleotide sequence ID" value="NZ_JAFFZN010000018.1"/>
</dbReference>
<feature type="domain" description="VOC" evidence="1">
    <location>
        <begin position="5"/>
        <end position="119"/>
    </location>
</feature>
<protein>
    <submittedName>
        <fullName evidence="2">VOC family protein</fullName>
    </submittedName>
</protein>
<evidence type="ECO:0000313" key="3">
    <source>
        <dbReference type="Proteomes" id="UP001518976"/>
    </source>
</evidence>
<dbReference type="InterPro" id="IPR029068">
    <property type="entry name" value="Glyas_Bleomycin-R_OHBP_Dase"/>
</dbReference>
<evidence type="ECO:0000313" key="2">
    <source>
        <dbReference type="EMBL" id="MBO8187670.1"/>
    </source>
</evidence>
<dbReference type="InterPro" id="IPR004360">
    <property type="entry name" value="Glyas_Fos-R_dOase_dom"/>
</dbReference>
<dbReference type="Proteomes" id="UP001518976">
    <property type="component" value="Unassembled WGS sequence"/>
</dbReference>
<keyword evidence="3" id="KW-1185">Reference proteome</keyword>
<organism evidence="2 3">
    <name type="scientific">Streptomyces spirodelae</name>
    <dbReference type="NCBI Taxonomy" id="2812904"/>
    <lineage>
        <taxon>Bacteria</taxon>
        <taxon>Bacillati</taxon>
        <taxon>Actinomycetota</taxon>
        <taxon>Actinomycetes</taxon>
        <taxon>Kitasatosporales</taxon>
        <taxon>Streptomycetaceae</taxon>
        <taxon>Streptomyces</taxon>
    </lineage>
</organism>